<dbReference type="Gene3D" id="3.30.70.920">
    <property type="match status" value="1"/>
</dbReference>
<dbReference type="PROSITE" id="PS00519">
    <property type="entry name" value="HTH_ASNC_1"/>
    <property type="match status" value="1"/>
</dbReference>
<dbReference type="Proteomes" id="UP000019063">
    <property type="component" value="Unassembled WGS sequence"/>
</dbReference>
<dbReference type="CDD" id="cd00090">
    <property type="entry name" value="HTH_ARSR"/>
    <property type="match status" value="1"/>
</dbReference>
<dbReference type="InterPro" id="IPR011008">
    <property type="entry name" value="Dimeric_a/b-barrel"/>
</dbReference>
<dbReference type="PRINTS" id="PR00033">
    <property type="entry name" value="HTHASNC"/>
</dbReference>
<dbReference type="InterPro" id="IPR036388">
    <property type="entry name" value="WH-like_DNA-bd_sf"/>
</dbReference>
<dbReference type="Gene3D" id="1.10.10.10">
    <property type="entry name" value="Winged helix-like DNA-binding domain superfamily/Winged helix DNA-binding domain"/>
    <property type="match status" value="1"/>
</dbReference>
<feature type="domain" description="HTH asnC-type" evidence="4">
    <location>
        <begin position="20"/>
        <end position="81"/>
    </location>
</feature>
<dbReference type="PANTHER" id="PTHR30154">
    <property type="entry name" value="LEUCINE-RESPONSIVE REGULATORY PROTEIN"/>
    <property type="match status" value="1"/>
</dbReference>
<dbReference type="PANTHER" id="PTHR30154:SF34">
    <property type="entry name" value="TRANSCRIPTIONAL REGULATOR AZLB"/>
    <property type="match status" value="1"/>
</dbReference>
<dbReference type="InterPro" id="IPR000485">
    <property type="entry name" value="AsnC-type_HTH_dom"/>
</dbReference>
<dbReference type="EMBL" id="AQQW01000007">
    <property type="protein sequence ID" value="ETW12338.1"/>
    <property type="molecule type" value="Genomic_DNA"/>
</dbReference>
<reference evidence="5 6" key="1">
    <citation type="journal article" date="2014" name="Antonie Van Leeuwenhoek">
        <title>Roseivivax atlanticus sp. nov., isolated from surface seawater of the Atlantic Ocean.</title>
        <authorList>
            <person name="Li G."/>
            <person name="Lai Q."/>
            <person name="Liu X."/>
            <person name="Sun F."/>
            <person name="Shao Z."/>
        </authorList>
    </citation>
    <scope>NUCLEOTIDE SEQUENCE [LARGE SCALE GENOMIC DNA]</scope>
    <source>
        <strain evidence="5 6">22II-s10s</strain>
    </source>
</reference>
<dbReference type="InterPro" id="IPR011991">
    <property type="entry name" value="ArsR-like_HTH"/>
</dbReference>
<proteinExistence type="predicted"/>
<dbReference type="SUPFAM" id="SSF54909">
    <property type="entry name" value="Dimeric alpha+beta barrel"/>
    <property type="match status" value="1"/>
</dbReference>
<dbReference type="PROSITE" id="PS50956">
    <property type="entry name" value="HTH_ASNC_2"/>
    <property type="match status" value="1"/>
</dbReference>
<dbReference type="GO" id="GO:0006355">
    <property type="term" value="P:regulation of DNA-templated transcription"/>
    <property type="evidence" value="ECO:0007669"/>
    <property type="project" value="UniProtKB-ARBA"/>
</dbReference>
<keyword evidence="6" id="KW-1185">Reference proteome</keyword>
<dbReference type="InterPro" id="IPR019888">
    <property type="entry name" value="Tscrpt_reg_AsnC-like"/>
</dbReference>
<keyword evidence="1" id="KW-0805">Transcription regulation</keyword>
<dbReference type="eggNOG" id="COG1522">
    <property type="taxonomic scope" value="Bacteria"/>
</dbReference>
<dbReference type="Pfam" id="PF13412">
    <property type="entry name" value="HTH_24"/>
    <property type="match status" value="1"/>
</dbReference>
<evidence type="ECO:0000259" key="4">
    <source>
        <dbReference type="PROSITE" id="PS50956"/>
    </source>
</evidence>
<sequence>MSLRGWATPAPSSGPDAMRLDARDLQILRVLAAEGRITKTELATRVGLSPTPAWERLKKLETAGIIEGYGARLSLAAFGPHVTVFVAVELSSHKASEFRIFEDAVRAEEDITFVWALGGGFDYLMQVVARDIDSYQRLIDRLLDARIGLARYYTYIVTKRVKDSAALPLSLLERD</sequence>
<protein>
    <submittedName>
        <fullName evidence="5">Transcriptional regulator</fullName>
    </submittedName>
</protein>
<dbReference type="InterPro" id="IPR019887">
    <property type="entry name" value="Tscrpt_reg_AsnC/Lrp_C"/>
</dbReference>
<dbReference type="STRING" id="1379903.ATO8_12336"/>
<dbReference type="GO" id="GO:0043565">
    <property type="term" value="F:sequence-specific DNA binding"/>
    <property type="evidence" value="ECO:0007669"/>
    <property type="project" value="InterPro"/>
</dbReference>
<dbReference type="Pfam" id="PF01037">
    <property type="entry name" value="AsnC_trans_reg"/>
    <property type="match status" value="1"/>
</dbReference>
<accession>W4HIV1</accession>
<name>W4HIV1_9RHOB</name>
<dbReference type="AlphaFoldDB" id="W4HIV1"/>
<gene>
    <name evidence="5" type="ORF">ATO8_12336</name>
</gene>
<evidence type="ECO:0000256" key="3">
    <source>
        <dbReference type="ARBA" id="ARBA00023163"/>
    </source>
</evidence>
<keyword evidence="2" id="KW-0238">DNA-binding</keyword>
<dbReference type="InterPro" id="IPR036390">
    <property type="entry name" value="WH_DNA-bd_sf"/>
</dbReference>
<evidence type="ECO:0000256" key="1">
    <source>
        <dbReference type="ARBA" id="ARBA00023015"/>
    </source>
</evidence>
<dbReference type="InterPro" id="IPR019885">
    <property type="entry name" value="Tscrpt_reg_HTH_AsnC-type_CS"/>
</dbReference>
<dbReference type="GO" id="GO:0005829">
    <property type="term" value="C:cytosol"/>
    <property type="evidence" value="ECO:0007669"/>
    <property type="project" value="TreeGrafter"/>
</dbReference>
<evidence type="ECO:0000256" key="2">
    <source>
        <dbReference type="ARBA" id="ARBA00023125"/>
    </source>
</evidence>
<dbReference type="SMART" id="SM00344">
    <property type="entry name" value="HTH_ASNC"/>
    <property type="match status" value="1"/>
</dbReference>
<evidence type="ECO:0000313" key="6">
    <source>
        <dbReference type="Proteomes" id="UP000019063"/>
    </source>
</evidence>
<dbReference type="GO" id="GO:0043200">
    <property type="term" value="P:response to amino acid"/>
    <property type="evidence" value="ECO:0007669"/>
    <property type="project" value="TreeGrafter"/>
</dbReference>
<dbReference type="SUPFAM" id="SSF46785">
    <property type="entry name" value="Winged helix' DNA-binding domain"/>
    <property type="match status" value="1"/>
</dbReference>
<comment type="caution">
    <text evidence="5">The sequence shown here is derived from an EMBL/GenBank/DDBJ whole genome shotgun (WGS) entry which is preliminary data.</text>
</comment>
<keyword evidence="3" id="KW-0804">Transcription</keyword>
<evidence type="ECO:0000313" key="5">
    <source>
        <dbReference type="EMBL" id="ETW12338.1"/>
    </source>
</evidence>
<dbReference type="PATRIC" id="fig|1317118.6.peg.2539"/>
<organism evidence="5 6">
    <name type="scientific">Roseivivax marinus</name>
    <dbReference type="NCBI Taxonomy" id="1379903"/>
    <lineage>
        <taxon>Bacteria</taxon>
        <taxon>Pseudomonadati</taxon>
        <taxon>Pseudomonadota</taxon>
        <taxon>Alphaproteobacteria</taxon>
        <taxon>Rhodobacterales</taxon>
        <taxon>Roseobacteraceae</taxon>
        <taxon>Roseivivax</taxon>
    </lineage>
</organism>